<dbReference type="PANTHER" id="PTHR10024:SF378">
    <property type="entry name" value="SYNAPTOTAGMIN BETA, ISOFORM D"/>
    <property type="match status" value="1"/>
</dbReference>
<dbReference type="Pfam" id="PF00168">
    <property type="entry name" value="C2"/>
    <property type="match status" value="2"/>
</dbReference>
<gene>
    <name evidence="5" type="primary">8232958</name>
    <name evidence="4" type="ORF">Phum_PHUM506520</name>
</gene>
<dbReference type="Gene3D" id="2.60.40.150">
    <property type="entry name" value="C2 domain"/>
    <property type="match status" value="2"/>
</dbReference>
<dbReference type="KEGG" id="phu:Phum_PHUM506520"/>
<dbReference type="RefSeq" id="XP_002430976.1">
    <property type="nucleotide sequence ID" value="XM_002430931.1"/>
</dbReference>
<feature type="domain" description="C2" evidence="3">
    <location>
        <begin position="235"/>
        <end position="355"/>
    </location>
</feature>
<feature type="compositionally biased region" description="Polar residues" evidence="2">
    <location>
        <begin position="128"/>
        <end position="152"/>
    </location>
</feature>
<reference evidence="4" key="2">
    <citation type="submission" date="2007-04" db="EMBL/GenBank/DDBJ databases">
        <title>The genome of the human body louse.</title>
        <authorList>
            <consortium name="The Human Body Louse Genome Consortium"/>
            <person name="Kirkness E."/>
            <person name="Walenz B."/>
            <person name="Hass B."/>
            <person name="Bruggner R."/>
            <person name="Strausberg R."/>
        </authorList>
    </citation>
    <scope>NUCLEOTIDE SEQUENCE</scope>
    <source>
        <strain evidence="4">USDA</strain>
    </source>
</reference>
<name>E0VXY2_PEDHC</name>
<dbReference type="SMART" id="SM00239">
    <property type="entry name" value="C2"/>
    <property type="match status" value="2"/>
</dbReference>
<dbReference type="PRINTS" id="PR00360">
    <property type="entry name" value="C2DOMAIN"/>
</dbReference>
<dbReference type="GO" id="GO:0017156">
    <property type="term" value="P:calcium-ion regulated exocytosis"/>
    <property type="evidence" value="ECO:0007669"/>
    <property type="project" value="TreeGrafter"/>
</dbReference>
<protein>
    <submittedName>
        <fullName evidence="4 5">Synaptotagmin-6, putative</fullName>
    </submittedName>
</protein>
<feature type="compositionally biased region" description="Polar residues" evidence="2">
    <location>
        <begin position="98"/>
        <end position="114"/>
    </location>
</feature>
<dbReference type="GO" id="GO:0005886">
    <property type="term" value="C:plasma membrane"/>
    <property type="evidence" value="ECO:0007669"/>
    <property type="project" value="TreeGrafter"/>
</dbReference>
<dbReference type="PANTHER" id="PTHR10024">
    <property type="entry name" value="SYNAPTOTAGMIN"/>
    <property type="match status" value="1"/>
</dbReference>
<dbReference type="HOGENOM" id="CLU_023008_4_0_1"/>
<evidence type="ECO:0000256" key="1">
    <source>
        <dbReference type="ARBA" id="ARBA00022737"/>
    </source>
</evidence>
<dbReference type="FunCoup" id="E0VXY2">
    <property type="interactions" value="4"/>
</dbReference>
<keyword evidence="1" id="KW-0677">Repeat</keyword>
<evidence type="ECO:0000313" key="5">
    <source>
        <dbReference type="EnsemblMetazoa" id="PHUM506520-PA"/>
    </source>
</evidence>
<accession>E0VXY2</accession>
<dbReference type="GO" id="GO:0070382">
    <property type="term" value="C:exocytic vesicle"/>
    <property type="evidence" value="ECO:0007669"/>
    <property type="project" value="TreeGrafter"/>
</dbReference>
<dbReference type="EnsemblMetazoa" id="PHUM506520-RA">
    <property type="protein sequence ID" value="PHUM506520-PA"/>
    <property type="gene ID" value="PHUM506520"/>
</dbReference>
<dbReference type="InterPro" id="IPR035892">
    <property type="entry name" value="C2_domain_sf"/>
</dbReference>
<dbReference type="GO" id="GO:0005544">
    <property type="term" value="F:calcium-dependent phospholipid binding"/>
    <property type="evidence" value="ECO:0007669"/>
    <property type="project" value="TreeGrafter"/>
</dbReference>
<dbReference type="EMBL" id="AAZO01006160">
    <property type="status" value="NOT_ANNOTATED_CDS"/>
    <property type="molecule type" value="Genomic_DNA"/>
</dbReference>
<reference evidence="5" key="3">
    <citation type="submission" date="2020-05" db="UniProtKB">
        <authorList>
            <consortium name="EnsemblMetazoa"/>
        </authorList>
    </citation>
    <scope>IDENTIFICATION</scope>
    <source>
        <strain evidence="5">USDA</strain>
    </source>
</reference>
<dbReference type="eggNOG" id="KOG1028">
    <property type="taxonomic scope" value="Eukaryota"/>
</dbReference>
<evidence type="ECO:0000313" key="6">
    <source>
        <dbReference type="Proteomes" id="UP000009046"/>
    </source>
</evidence>
<dbReference type="GO" id="GO:0000149">
    <property type="term" value="F:SNARE binding"/>
    <property type="evidence" value="ECO:0007669"/>
    <property type="project" value="TreeGrafter"/>
</dbReference>
<dbReference type="PROSITE" id="PS50004">
    <property type="entry name" value="C2"/>
    <property type="match status" value="2"/>
</dbReference>
<dbReference type="STRING" id="121224.E0VXY2"/>
<feature type="domain" description="C2" evidence="3">
    <location>
        <begin position="366"/>
        <end position="501"/>
    </location>
</feature>
<dbReference type="CTD" id="8232958"/>
<reference evidence="4" key="1">
    <citation type="submission" date="2007-04" db="EMBL/GenBank/DDBJ databases">
        <title>Annotation of Pediculus humanus corporis strain USDA.</title>
        <authorList>
            <person name="Kirkness E."/>
            <person name="Hannick L."/>
            <person name="Hass B."/>
            <person name="Bruggner R."/>
            <person name="Lawson D."/>
            <person name="Bidwell S."/>
            <person name="Joardar V."/>
            <person name="Caler E."/>
            <person name="Walenz B."/>
            <person name="Inman J."/>
            <person name="Schobel S."/>
            <person name="Galinsky K."/>
            <person name="Amedeo P."/>
            <person name="Strausberg R."/>
        </authorList>
    </citation>
    <scope>NUCLEOTIDE SEQUENCE</scope>
    <source>
        <strain evidence="4">USDA</strain>
    </source>
</reference>
<dbReference type="CDD" id="cd00276">
    <property type="entry name" value="C2B_Synaptotagmin"/>
    <property type="match status" value="1"/>
</dbReference>
<dbReference type="InterPro" id="IPR001565">
    <property type="entry name" value="Synaptotagmin"/>
</dbReference>
<dbReference type="AlphaFoldDB" id="E0VXY2"/>
<keyword evidence="6" id="KW-1185">Reference proteome</keyword>
<dbReference type="EMBL" id="DS235842">
    <property type="protein sequence ID" value="EEB18238.1"/>
    <property type="molecule type" value="Genomic_DNA"/>
</dbReference>
<dbReference type="VEuPathDB" id="VectorBase:PHUM506520"/>
<dbReference type="InterPro" id="IPR000008">
    <property type="entry name" value="C2_dom"/>
</dbReference>
<dbReference type="GO" id="GO:0030276">
    <property type="term" value="F:clathrin binding"/>
    <property type="evidence" value="ECO:0007669"/>
    <property type="project" value="TreeGrafter"/>
</dbReference>
<dbReference type="OMA" id="DQQFKFP"/>
<evidence type="ECO:0000256" key="2">
    <source>
        <dbReference type="SAM" id="MobiDB-lite"/>
    </source>
</evidence>
<evidence type="ECO:0000313" key="4">
    <source>
        <dbReference type="EMBL" id="EEB18238.1"/>
    </source>
</evidence>
<dbReference type="GeneID" id="8232958"/>
<dbReference type="FunFam" id="2.60.40.150:FF:000179">
    <property type="entry name" value="synaptotagmin-5 isoform X2"/>
    <property type="match status" value="1"/>
</dbReference>
<dbReference type="OrthoDB" id="67700at2759"/>
<dbReference type="InParanoid" id="E0VXY2"/>
<dbReference type="GO" id="GO:0001786">
    <property type="term" value="F:phosphatidylserine binding"/>
    <property type="evidence" value="ECO:0007669"/>
    <property type="project" value="TreeGrafter"/>
</dbReference>
<feature type="compositionally biased region" description="Polar residues" evidence="2">
    <location>
        <begin position="66"/>
        <end position="91"/>
    </location>
</feature>
<sequence length="504" mass="55906">MESIIKKRDVSGNGYYFQSSYVANEFQINKEQRIVQPTSTVVPHTVNPDLPRAPLELTHQAKSYPGRTTTKFTRTPSISSQGSLDSCISKQNCEHRGSSPQIRTFSPDGKSNNVPVGDGSGAAASGGNLRSTSPHRTASLDMRSSNWDVRTQSSSQGSLSSIVSSVSSAPTPSSPRHQGGINRCLSPLLIPTAVRTVTSESQMPPPCSPLGAIQPDLYTKKEGPLFLSGNGNGSSLGRLHLRLKYDFDRSDLIVHLIEAHDLAGSESGGFNDPYVRLELIPAIDNRKRQTTIHRNNNNPYFDEHFKFPVSFEDLQNKTLLFQIFDYDRFSRNDVIGEVKIPMMDIEVISSIEIWGEITKGKKPREEFQELLISLSYLPSAERLTVVVLKARNLFLPEDKEMIDPFVKVYLIAEGKRSKKKKTATRKGNRNPVWNEALTFNVSSSSLSKAAIEICVLDQGNDLIGHNPLLGCCLVGPGEIGTERDHWIEMMNSPRKAIAMWHTLR</sequence>
<proteinExistence type="predicted"/>
<dbReference type="Proteomes" id="UP000009046">
    <property type="component" value="Unassembled WGS sequence"/>
</dbReference>
<feature type="compositionally biased region" description="Low complexity" evidence="2">
    <location>
        <begin position="153"/>
        <end position="175"/>
    </location>
</feature>
<dbReference type="GO" id="GO:0005509">
    <property type="term" value="F:calcium ion binding"/>
    <property type="evidence" value="ECO:0007669"/>
    <property type="project" value="TreeGrafter"/>
</dbReference>
<dbReference type="PRINTS" id="PR00399">
    <property type="entry name" value="SYNAPTOTAGMN"/>
</dbReference>
<evidence type="ECO:0000259" key="3">
    <source>
        <dbReference type="PROSITE" id="PS50004"/>
    </source>
</evidence>
<dbReference type="SUPFAM" id="SSF49562">
    <property type="entry name" value="C2 domain (Calcium/lipid-binding domain, CaLB)"/>
    <property type="match status" value="2"/>
</dbReference>
<organism>
    <name type="scientific">Pediculus humanus subsp. corporis</name>
    <name type="common">Body louse</name>
    <dbReference type="NCBI Taxonomy" id="121224"/>
    <lineage>
        <taxon>Eukaryota</taxon>
        <taxon>Metazoa</taxon>
        <taxon>Ecdysozoa</taxon>
        <taxon>Arthropoda</taxon>
        <taxon>Hexapoda</taxon>
        <taxon>Insecta</taxon>
        <taxon>Pterygota</taxon>
        <taxon>Neoptera</taxon>
        <taxon>Paraneoptera</taxon>
        <taxon>Psocodea</taxon>
        <taxon>Troctomorpha</taxon>
        <taxon>Phthiraptera</taxon>
        <taxon>Anoplura</taxon>
        <taxon>Pediculidae</taxon>
        <taxon>Pediculus</taxon>
    </lineage>
</organism>
<feature type="region of interest" description="Disordered" evidence="2">
    <location>
        <begin position="62"/>
        <end position="182"/>
    </location>
</feature>